<protein>
    <recommendedName>
        <fullName evidence="3">Serine hydrolase domain-containing protein</fullName>
    </recommendedName>
</protein>
<dbReference type="Pfam" id="PF03959">
    <property type="entry name" value="FSH1"/>
    <property type="match status" value="1"/>
</dbReference>
<reference evidence="4 5" key="1">
    <citation type="journal article" date="2019" name="Nat. Ecol. Evol.">
        <title>Megaphylogeny resolves global patterns of mushroom evolution.</title>
        <authorList>
            <person name="Varga T."/>
            <person name="Krizsan K."/>
            <person name="Foldi C."/>
            <person name="Dima B."/>
            <person name="Sanchez-Garcia M."/>
            <person name="Sanchez-Ramirez S."/>
            <person name="Szollosi G.J."/>
            <person name="Szarkandi J.G."/>
            <person name="Papp V."/>
            <person name="Albert L."/>
            <person name="Andreopoulos W."/>
            <person name="Angelini C."/>
            <person name="Antonin V."/>
            <person name="Barry K.W."/>
            <person name="Bougher N.L."/>
            <person name="Buchanan P."/>
            <person name="Buyck B."/>
            <person name="Bense V."/>
            <person name="Catcheside P."/>
            <person name="Chovatia M."/>
            <person name="Cooper J."/>
            <person name="Damon W."/>
            <person name="Desjardin D."/>
            <person name="Finy P."/>
            <person name="Geml J."/>
            <person name="Haridas S."/>
            <person name="Hughes K."/>
            <person name="Justo A."/>
            <person name="Karasinski D."/>
            <person name="Kautmanova I."/>
            <person name="Kiss B."/>
            <person name="Kocsube S."/>
            <person name="Kotiranta H."/>
            <person name="LaButti K.M."/>
            <person name="Lechner B.E."/>
            <person name="Liimatainen K."/>
            <person name="Lipzen A."/>
            <person name="Lukacs Z."/>
            <person name="Mihaltcheva S."/>
            <person name="Morgado L.N."/>
            <person name="Niskanen T."/>
            <person name="Noordeloos M.E."/>
            <person name="Ohm R.A."/>
            <person name="Ortiz-Santana B."/>
            <person name="Ovrebo C."/>
            <person name="Racz N."/>
            <person name="Riley R."/>
            <person name="Savchenko A."/>
            <person name="Shiryaev A."/>
            <person name="Soop K."/>
            <person name="Spirin V."/>
            <person name="Szebenyi C."/>
            <person name="Tomsovsky M."/>
            <person name="Tulloss R.E."/>
            <person name="Uehling J."/>
            <person name="Grigoriev I.V."/>
            <person name="Vagvolgyi C."/>
            <person name="Papp T."/>
            <person name="Martin F.M."/>
            <person name="Miettinen O."/>
            <person name="Hibbett D.S."/>
            <person name="Nagy L.G."/>
        </authorList>
    </citation>
    <scope>NUCLEOTIDE SEQUENCE [LARGE SCALE GENOMIC DNA]</scope>
    <source>
        <strain evidence="4 5">CBS 121175</strain>
    </source>
</reference>
<feature type="region of interest" description="Disordered" evidence="2">
    <location>
        <begin position="237"/>
        <end position="277"/>
    </location>
</feature>
<feature type="compositionally biased region" description="Polar residues" evidence="2">
    <location>
        <begin position="266"/>
        <end position="277"/>
    </location>
</feature>
<gene>
    <name evidence="4" type="ORF">FA15DRAFT_667629</name>
</gene>
<dbReference type="GO" id="GO:0005634">
    <property type="term" value="C:nucleus"/>
    <property type="evidence" value="ECO:0007669"/>
    <property type="project" value="TreeGrafter"/>
</dbReference>
<name>A0A5C3L092_COPMA</name>
<dbReference type="Proteomes" id="UP000307440">
    <property type="component" value="Unassembled WGS sequence"/>
</dbReference>
<dbReference type="PANTHER" id="PTHR48070">
    <property type="entry name" value="ESTERASE OVCA2"/>
    <property type="match status" value="1"/>
</dbReference>
<evidence type="ECO:0000259" key="3">
    <source>
        <dbReference type="Pfam" id="PF03959"/>
    </source>
</evidence>
<dbReference type="InterPro" id="IPR050593">
    <property type="entry name" value="LovG"/>
</dbReference>
<dbReference type="PANTHER" id="PTHR48070:SF6">
    <property type="entry name" value="ESTERASE OVCA2"/>
    <property type="match status" value="1"/>
</dbReference>
<dbReference type="EMBL" id="ML210176">
    <property type="protein sequence ID" value="TFK26329.1"/>
    <property type="molecule type" value="Genomic_DNA"/>
</dbReference>
<dbReference type="AlphaFoldDB" id="A0A5C3L092"/>
<feature type="compositionally biased region" description="Polar residues" evidence="2">
    <location>
        <begin position="248"/>
        <end position="258"/>
    </location>
</feature>
<dbReference type="STRING" id="230819.A0A5C3L092"/>
<dbReference type="OrthoDB" id="2094269at2759"/>
<evidence type="ECO:0000256" key="2">
    <source>
        <dbReference type="SAM" id="MobiDB-lite"/>
    </source>
</evidence>
<keyword evidence="5" id="KW-1185">Reference proteome</keyword>
<keyword evidence="1" id="KW-0378">Hydrolase</keyword>
<evidence type="ECO:0000313" key="4">
    <source>
        <dbReference type="EMBL" id="TFK26329.1"/>
    </source>
</evidence>
<dbReference type="Gene3D" id="3.40.50.1820">
    <property type="entry name" value="alpha/beta hydrolase"/>
    <property type="match status" value="1"/>
</dbReference>
<dbReference type="GO" id="GO:0005737">
    <property type="term" value="C:cytoplasm"/>
    <property type="evidence" value="ECO:0007669"/>
    <property type="project" value="TreeGrafter"/>
</dbReference>
<dbReference type="InterPro" id="IPR005645">
    <property type="entry name" value="FSH-like_dom"/>
</dbReference>
<dbReference type="InterPro" id="IPR029058">
    <property type="entry name" value="AB_hydrolase_fold"/>
</dbReference>
<dbReference type="GO" id="GO:0016787">
    <property type="term" value="F:hydrolase activity"/>
    <property type="evidence" value="ECO:0007669"/>
    <property type="project" value="UniProtKB-KW"/>
</dbReference>
<dbReference type="SUPFAM" id="SSF53474">
    <property type="entry name" value="alpha/beta-Hydrolases"/>
    <property type="match status" value="1"/>
</dbReference>
<accession>A0A5C3L092</accession>
<proteinExistence type="predicted"/>
<sequence>MKTVLVLHGYSQNAVIFSKRIGALRKECKNVEFVFIDAPHILQPADLVFNSTRLEELGLRAEVQANEASIAVESDPSLTPRAWWKPNLERTAAYGLEESIMVVKEALLKRKFDGVFGFSQGAAFAAVVAALLENPEVYPPFLVDGKPPHPPFEFCVAVSGFKVEDPFCDPLWEKGFNTPTLHVIGKTDVVVVEERSHKLLEVSHTKRVEEHLGGHFVPSKGPWRKFLAAYLANPSGDHRSPEAGAVTPVSSYSGTVTPQPEYAATGSGSLTPATLKL</sequence>
<evidence type="ECO:0000256" key="1">
    <source>
        <dbReference type="ARBA" id="ARBA00022801"/>
    </source>
</evidence>
<evidence type="ECO:0000313" key="5">
    <source>
        <dbReference type="Proteomes" id="UP000307440"/>
    </source>
</evidence>
<organism evidence="4 5">
    <name type="scientific">Coprinopsis marcescibilis</name>
    <name type="common">Agaric fungus</name>
    <name type="synonym">Psathyrella marcescibilis</name>
    <dbReference type="NCBI Taxonomy" id="230819"/>
    <lineage>
        <taxon>Eukaryota</taxon>
        <taxon>Fungi</taxon>
        <taxon>Dikarya</taxon>
        <taxon>Basidiomycota</taxon>
        <taxon>Agaricomycotina</taxon>
        <taxon>Agaricomycetes</taxon>
        <taxon>Agaricomycetidae</taxon>
        <taxon>Agaricales</taxon>
        <taxon>Agaricineae</taxon>
        <taxon>Psathyrellaceae</taxon>
        <taxon>Coprinopsis</taxon>
    </lineage>
</organism>
<feature type="domain" description="Serine hydrolase" evidence="3">
    <location>
        <begin position="2"/>
        <end position="225"/>
    </location>
</feature>